<dbReference type="InterPro" id="IPR002656">
    <property type="entry name" value="Acyl_transf_3_dom"/>
</dbReference>
<protein>
    <submittedName>
        <fullName evidence="4">Acyltransferase</fullName>
    </submittedName>
</protein>
<feature type="transmembrane region" description="Helical" evidence="1">
    <location>
        <begin position="300"/>
        <end position="318"/>
    </location>
</feature>
<keyword evidence="4" id="KW-0012">Acyltransferase</keyword>
<feature type="transmembrane region" description="Helical" evidence="1">
    <location>
        <begin position="234"/>
        <end position="255"/>
    </location>
</feature>
<evidence type="ECO:0000256" key="1">
    <source>
        <dbReference type="SAM" id="Phobius"/>
    </source>
</evidence>
<feature type="transmembrane region" description="Helical" evidence="1">
    <location>
        <begin position="185"/>
        <end position="203"/>
    </location>
</feature>
<dbReference type="EMBL" id="BMKX01000011">
    <property type="protein sequence ID" value="GGJ72018.1"/>
    <property type="molecule type" value="Genomic_DNA"/>
</dbReference>
<dbReference type="InterPro" id="IPR050879">
    <property type="entry name" value="Acyltransferase_3"/>
</dbReference>
<feature type="transmembrane region" description="Helical" evidence="1">
    <location>
        <begin position="123"/>
        <end position="142"/>
    </location>
</feature>
<organism evidence="4 5">
    <name type="scientific">Glutamicibacter ardleyensis</name>
    <dbReference type="NCBI Taxonomy" id="225894"/>
    <lineage>
        <taxon>Bacteria</taxon>
        <taxon>Bacillati</taxon>
        <taxon>Actinomycetota</taxon>
        <taxon>Actinomycetes</taxon>
        <taxon>Micrococcales</taxon>
        <taxon>Micrococcaceae</taxon>
        <taxon>Glutamicibacter</taxon>
    </lineage>
</organism>
<keyword evidence="1" id="KW-0472">Membrane</keyword>
<reference evidence="5" key="1">
    <citation type="journal article" date="2019" name="Int. J. Syst. Evol. Microbiol.">
        <title>The Global Catalogue of Microorganisms (GCM) 10K type strain sequencing project: providing services to taxonomists for standard genome sequencing and annotation.</title>
        <authorList>
            <consortium name="The Broad Institute Genomics Platform"/>
            <consortium name="The Broad Institute Genome Sequencing Center for Infectious Disease"/>
            <person name="Wu L."/>
            <person name="Ma J."/>
        </authorList>
    </citation>
    <scope>NUCLEOTIDE SEQUENCE [LARGE SCALE GENOMIC DNA]</scope>
    <source>
        <strain evidence="5">CGMCC 1.3685</strain>
    </source>
</reference>
<dbReference type="Pfam" id="PF19040">
    <property type="entry name" value="SGNH"/>
    <property type="match status" value="1"/>
</dbReference>
<keyword evidence="1" id="KW-0812">Transmembrane</keyword>
<name>A0ABQ2DWS1_9MICC</name>
<gene>
    <name evidence="4" type="ORF">GCM10007173_33690</name>
</gene>
<proteinExistence type="predicted"/>
<accession>A0ABQ2DWS1</accession>
<evidence type="ECO:0000259" key="2">
    <source>
        <dbReference type="Pfam" id="PF01757"/>
    </source>
</evidence>
<evidence type="ECO:0000313" key="4">
    <source>
        <dbReference type="EMBL" id="GGJ72018.1"/>
    </source>
</evidence>
<sequence>MALVLIYHIWVGRVSGGVDAFLLISAFLLTSSFAARAANNRPLAKYWRKIFLRLTPTATAVLLATLASIMLLFPEIRWTQLIQHAWASLLYAQNWALVLESGNYQIADAATASPFQHFWSLSIQGQVFILWPLLLLMAAVIARRYRPSFTAIAAALFLTIFLGSMAFAIAEANAGSGSAYFDTRARLWEFALGSLLALALPHVRLRPGLRVVLGWVGLLGLASCGILIRDVAAYPGWGSLLPTLSAALVIAAGSTAHRWGADRWLTARPIQRIGDLSYGIYLWHWPLLVVYFVIKQKDAVTIAEGLGIIALAVLLAWCTERFFDRPLRFLATTYERISASFLVVLAVMVAVPLLEWQNRIHHAETQLQHQSRELNPGAAALGANDFEWSTNALPIPAATALDEQWGNAGPACEQKYAPDHAAIDSCHQIEPTAPAQKTIAVIGDSHARQLMTGIMPLAQERNWRVISLLKNACRYGAESTERDPACNAHNAAAREHVLEISPDAVITLGTMSLAQAPRETMVPEYAAGIEPFLENKIEVLAIRDNPRFDFNMYECVALHGSSAAQCNPPRNEVIPPDNPLEELSADVPLLHSVDFTDAICTQLTCPAIVGNVYVYRDYDHLNKTYVETMIPAIKREILEKTGW</sequence>
<evidence type="ECO:0000313" key="5">
    <source>
        <dbReference type="Proteomes" id="UP000606115"/>
    </source>
</evidence>
<keyword evidence="5" id="KW-1185">Reference proteome</keyword>
<feature type="domain" description="Acyltransferase 3" evidence="2">
    <location>
        <begin position="12"/>
        <end position="319"/>
    </location>
</feature>
<dbReference type="PANTHER" id="PTHR23028:SF53">
    <property type="entry name" value="ACYL_TRANSF_3 DOMAIN-CONTAINING PROTEIN"/>
    <property type="match status" value="1"/>
</dbReference>
<feature type="transmembrane region" description="Helical" evidence="1">
    <location>
        <begin position="210"/>
        <end position="228"/>
    </location>
</feature>
<comment type="caution">
    <text evidence="4">The sequence shown here is derived from an EMBL/GenBank/DDBJ whole genome shotgun (WGS) entry which is preliminary data.</text>
</comment>
<keyword evidence="1" id="KW-1133">Transmembrane helix</keyword>
<dbReference type="InterPro" id="IPR043968">
    <property type="entry name" value="SGNH"/>
</dbReference>
<dbReference type="GO" id="GO:0016746">
    <property type="term" value="F:acyltransferase activity"/>
    <property type="evidence" value="ECO:0007669"/>
    <property type="project" value="UniProtKB-KW"/>
</dbReference>
<feature type="transmembrane region" description="Helical" evidence="1">
    <location>
        <begin position="20"/>
        <end position="38"/>
    </location>
</feature>
<keyword evidence="4" id="KW-0808">Transferase</keyword>
<feature type="transmembrane region" description="Helical" evidence="1">
    <location>
        <begin position="50"/>
        <end position="73"/>
    </location>
</feature>
<dbReference type="Proteomes" id="UP000606115">
    <property type="component" value="Unassembled WGS sequence"/>
</dbReference>
<feature type="transmembrane region" description="Helical" evidence="1">
    <location>
        <begin position="276"/>
        <end position="294"/>
    </location>
</feature>
<feature type="transmembrane region" description="Helical" evidence="1">
    <location>
        <begin position="149"/>
        <end position="170"/>
    </location>
</feature>
<feature type="transmembrane region" description="Helical" evidence="1">
    <location>
        <begin position="339"/>
        <end position="356"/>
    </location>
</feature>
<dbReference type="Pfam" id="PF01757">
    <property type="entry name" value="Acyl_transf_3"/>
    <property type="match status" value="1"/>
</dbReference>
<evidence type="ECO:0000259" key="3">
    <source>
        <dbReference type="Pfam" id="PF19040"/>
    </source>
</evidence>
<dbReference type="PANTHER" id="PTHR23028">
    <property type="entry name" value="ACETYLTRANSFERASE"/>
    <property type="match status" value="1"/>
</dbReference>
<feature type="domain" description="SGNH" evidence="3">
    <location>
        <begin position="420"/>
        <end position="634"/>
    </location>
</feature>